<reference evidence="4 5" key="1">
    <citation type="submission" date="2023-06" db="EMBL/GenBank/DDBJ databases">
        <title>Black Yeasts Isolated from many extreme environments.</title>
        <authorList>
            <person name="Coleine C."/>
            <person name="Stajich J.E."/>
            <person name="Selbmann L."/>
        </authorList>
    </citation>
    <scope>NUCLEOTIDE SEQUENCE [LARGE SCALE GENOMIC DNA]</scope>
    <source>
        <strain evidence="4 5">CCFEE 5887</strain>
    </source>
</reference>
<accession>A0AAV9Q5N0</accession>
<dbReference type="Proteomes" id="UP001345827">
    <property type="component" value="Unassembled WGS sequence"/>
</dbReference>
<dbReference type="InterPro" id="IPR039367">
    <property type="entry name" value="Och1-like"/>
</dbReference>
<dbReference type="AlphaFoldDB" id="A0AAV9Q5N0"/>
<organism evidence="4 5">
    <name type="scientific">Vermiconidia calcicola</name>
    <dbReference type="NCBI Taxonomy" id="1690605"/>
    <lineage>
        <taxon>Eukaryota</taxon>
        <taxon>Fungi</taxon>
        <taxon>Dikarya</taxon>
        <taxon>Ascomycota</taxon>
        <taxon>Pezizomycotina</taxon>
        <taxon>Dothideomycetes</taxon>
        <taxon>Dothideomycetidae</taxon>
        <taxon>Mycosphaerellales</taxon>
        <taxon>Extremaceae</taxon>
        <taxon>Vermiconidia</taxon>
    </lineage>
</organism>
<evidence type="ECO:0000256" key="2">
    <source>
        <dbReference type="SAM" id="MobiDB-lite"/>
    </source>
</evidence>
<dbReference type="PANTHER" id="PTHR31834:SF8">
    <property type="entry name" value="TRANSFERASE, PUTATIVE (AFU_ORTHOLOGUE AFUA_6G14040)-RELATED"/>
    <property type="match status" value="1"/>
</dbReference>
<evidence type="ECO:0008006" key="6">
    <source>
        <dbReference type="Google" id="ProtNLM"/>
    </source>
</evidence>
<evidence type="ECO:0000256" key="3">
    <source>
        <dbReference type="SAM" id="Phobius"/>
    </source>
</evidence>
<keyword evidence="3" id="KW-0472">Membrane</keyword>
<evidence type="ECO:0000256" key="1">
    <source>
        <dbReference type="ARBA" id="ARBA00009003"/>
    </source>
</evidence>
<proteinExistence type="inferred from homology"/>
<sequence>MGSQGYDRPARGVISKQIRMVLPVLIAGALFLFLHGIFGASSYRAIGGKFPQKVWQTWKTDAAGLDPKDAVRVRTWTMKNPKHRYELLTDDNALSYVQHHYGPYGINRPDIVHVFETLNAKIIKADLLRYLVMYIEGGVYADIDVECLKPIEHFIPNRYDEKDIDMVIGIETDMPDFKDHPVLGQKSQSFCQWTFMGKARLPVMMRLIENIMAWLNGVSKKQNKPISQIELDFDEVLIGTGPSAFTSAVLAEMSAKTGNSVAWDQFSGMLDSKVVAGVLVLPSESFAAGTGHSASGNHDGKSALIKHHFHASSWPTNHPRFKHPVYGEVERCNWDPECVKLWDSNTAFFNSLPEEEQLKLVHMKETEDKKHPLMVDAQGPIGGMAPAAGMPPAPAADLPAAGMPPVPAAALPLGDVPLPEAAPADELALPAKDVGDKDSKKKDTDDKKKEAKPLPEEEPKIKDEKDSPLKNSEEEQSLAKDLKAKDVKGRDS</sequence>
<dbReference type="Gene3D" id="3.90.550.20">
    <property type="match status" value="1"/>
</dbReference>
<dbReference type="InterPro" id="IPR029044">
    <property type="entry name" value="Nucleotide-diphossugar_trans"/>
</dbReference>
<keyword evidence="5" id="KW-1185">Reference proteome</keyword>
<dbReference type="GO" id="GO:0000009">
    <property type="term" value="F:alpha-1,6-mannosyltransferase activity"/>
    <property type="evidence" value="ECO:0007669"/>
    <property type="project" value="InterPro"/>
</dbReference>
<dbReference type="FunFam" id="3.90.550.20:FF:000004">
    <property type="entry name" value="Glycosyltransferase family 32 protein"/>
    <property type="match status" value="1"/>
</dbReference>
<feature type="compositionally biased region" description="Low complexity" evidence="2">
    <location>
        <begin position="423"/>
        <end position="432"/>
    </location>
</feature>
<comment type="caution">
    <text evidence="4">The sequence shown here is derived from an EMBL/GenBank/DDBJ whole genome shotgun (WGS) entry which is preliminary data.</text>
</comment>
<dbReference type="GO" id="GO:0006487">
    <property type="term" value="P:protein N-linked glycosylation"/>
    <property type="evidence" value="ECO:0007669"/>
    <property type="project" value="TreeGrafter"/>
</dbReference>
<name>A0AAV9Q5N0_9PEZI</name>
<dbReference type="SUPFAM" id="SSF53448">
    <property type="entry name" value="Nucleotide-diphospho-sugar transferases"/>
    <property type="match status" value="1"/>
</dbReference>
<dbReference type="GO" id="GO:0000136">
    <property type="term" value="C:mannan polymerase complex"/>
    <property type="evidence" value="ECO:0007669"/>
    <property type="project" value="TreeGrafter"/>
</dbReference>
<keyword evidence="3" id="KW-1133">Transmembrane helix</keyword>
<dbReference type="PANTHER" id="PTHR31834">
    <property type="entry name" value="INITIATION-SPECIFIC ALPHA-1,6-MANNOSYLTRANSFERASE"/>
    <property type="match status" value="1"/>
</dbReference>
<feature type="transmembrane region" description="Helical" evidence="3">
    <location>
        <begin position="21"/>
        <end position="43"/>
    </location>
</feature>
<evidence type="ECO:0000313" key="5">
    <source>
        <dbReference type="Proteomes" id="UP001345827"/>
    </source>
</evidence>
<dbReference type="EMBL" id="JAXLQG010000011">
    <property type="protein sequence ID" value="KAK5534488.1"/>
    <property type="molecule type" value="Genomic_DNA"/>
</dbReference>
<feature type="compositionally biased region" description="Basic and acidic residues" evidence="2">
    <location>
        <begin position="433"/>
        <end position="492"/>
    </location>
</feature>
<dbReference type="InterPro" id="IPR007577">
    <property type="entry name" value="GlycoTrfase_DXD_sugar-bd_CS"/>
</dbReference>
<protein>
    <recommendedName>
        <fullName evidence="6">Glycosyltransferase family 32 protein</fullName>
    </recommendedName>
</protein>
<comment type="similarity">
    <text evidence="1">Belongs to the glycosyltransferase 32 family.</text>
</comment>
<dbReference type="Pfam" id="PF04488">
    <property type="entry name" value="Gly_transf_sug"/>
    <property type="match status" value="1"/>
</dbReference>
<feature type="region of interest" description="Disordered" evidence="2">
    <location>
        <begin position="423"/>
        <end position="492"/>
    </location>
</feature>
<evidence type="ECO:0000313" key="4">
    <source>
        <dbReference type="EMBL" id="KAK5534488.1"/>
    </source>
</evidence>
<keyword evidence="3" id="KW-0812">Transmembrane</keyword>
<gene>
    <name evidence="4" type="ORF">LTR25_006520</name>
</gene>